<proteinExistence type="predicted"/>
<protein>
    <recommendedName>
        <fullName evidence="6">C2 domain-containing protein</fullName>
    </recommendedName>
</protein>
<evidence type="ECO:0000256" key="2">
    <source>
        <dbReference type="ARBA" id="ARBA00022692"/>
    </source>
</evidence>
<dbReference type="InterPro" id="IPR037724">
    <property type="entry name" value="C2E_Ferlin"/>
</dbReference>
<dbReference type="InterPro" id="IPR012968">
    <property type="entry name" value="FerIin_dom"/>
</dbReference>
<evidence type="ECO:0000256" key="5">
    <source>
        <dbReference type="ARBA" id="ARBA00023136"/>
    </source>
</evidence>
<dbReference type="PROSITE" id="PS50004">
    <property type="entry name" value="C2"/>
    <property type="match status" value="3"/>
</dbReference>
<keyword evidence="2" id="KW-0812">Transmembrane</keyword>
<dbReference type="EnsemblMetazoa" id="XM_014389894.1">
    <property type="protein sequence ID" value="XP_014245380.1"/>
    <property type="gene ID" value="LOC106664295"/>
</dbReference>
<dbReference type="GeneID" id="106664295"/>
<dbReference type="GO" id="GO:0007009">
    <property type="term" value="P:plasma membrane organization"/>
    <property type="evidence" value="ECO:0007669"/>
    <property type="project" value="TreeGrafter"/>
</dbReference>
<keyword evidence="4" id="KW-1133">Transmembrane helix</keyword>
<keyword evidence="5" id="KW-0472">Membrane</keyword>
<evidence type="ECO:0000313" key="7">
    <source>
        <dbReference type="EnsemblMetazoa" id="XP_014245380.1"/>
    </source>
</evidence>
<feature type="domain" description="C2" evidence="6">
    <location>
        <begin position="628"/>
        <end position="759"/>
    </location>
</feature>
<evidence type="ECO:0000256" key="4">
    <source>
        <dbReference type="ARBA" id="ARBA00022989"/>
    </source>
</evidence>
<dbReference type="InterPro" id="IPR055072">
    <property type="entry name" value="Ferlin_DSRM"/>
</dbReference>
<accession>A0A8I6RL45</accession>
<dbReference type="SUPFAM" id="SSF49562">
    <property type="entry name" value="C2 domain (Calcium/lipid-binding domain, CaLB)"/>
    <property type="match status" value="5"/>
</dbReference>
<evidence type="ECO:0000259" key="6">
    <source>
        <dbReference type="PROSITE" id="PS50004"/>
    </source>
</evidence>
<dbReference type="InterPro" id="IPR035892">
    <property type="entry name" value="C2_domain_sf"/>
</dbReference>
<evidence type="ECO:0000313" key="8">
    <source>
        <dbReference type="Proteomes" id="UP000494040"/>
    </source>
</evidence>
<dbReference type="Pfam" id="PF00168">
    <property type="entry name" value="C2"/>
    <property type="match status" value="4"/>
</dbReference>
<name>A0A8I6RL45_CIMLE</name>
<dbReference type="Pfam" id="PF22901">
    <property type="entry name" value="dsrm_Ferlin"/>
    <property type="match status" value="1"/>
</dbReference>
<dbReference type="PANTHER" id="PTHR12546:SF60">
    <property type="entry name" value="MISFIRE, ISOFORM F"/>
    <property type="match status" value="1"/>
</dbReference>
<reference evidence="7" key="1">
    <citation type="submission" date="2022-01" db="UniProtKB">
        <authorList>
            <consortium name="EnsemblMetazoa"/>
        </authorList>
    </citation>
    <scope>IDENTIFICATION</scope>
</reference>
<dbReference type="RefSeq" id="XP_014245380.1">
    <property type="nucleotide sequence ID" value="XM_014389894.1"/>
</dbReference>
<comment type="subcellular location">
    <subcellularLocation>
        <location evidence="1">Membrane</location>
        <topology evidence="1">Single-pass membrane protein</topology>
    </subcellularLocation>
</comment>
<dbReference type="InterPro" id="IPR037725">
    <property type="entry name" value="C2F_Ferlin"/>
</dbReference>
<sequence>MENKISQGSLDINGSNVSLYSIMVTVIEASNLIWTGMLTQVSILFGKKTRRTKIKAGTDSPYYNEFFVFKYKGKFNDMINQVLIINVYRPCTLIKRKKLIGSARFDLSTIWIQPDHEIVQKWIVLTHPEEPIGSVKGYLKCSIAVVPSGVPMKKSTVQRFNDKTQAIKNEYFVPESLGSGRLKAMYIMKIYRITGLCQKRMSIFSKKHGSKTPKCYISIYYARLHGSTSKRQLISSECYWNEEITFTEVFPPLFNRVKIDVYLKKKCVCSRFINFREISDPAVKGFLPTYGPAFLHFYNTEYNFMGSLLMSIETKTVINLPKGHKMVSVKRTSTAEILENLYWNVEEFAIVGILFDVSMLPISISKKKKLSLSMCFSEDEKCSTDFCSIWSNLTVKSEQSHYNYADVDMKNKPTLFVKKKFPDLRHRLFISNTLDNVSRKLKKGLEDALSINEHLPEEAKSILRNTLETFQLDCSFILQSEMKAYTNLQKERIKIIYNSLKTAHDVFNMNNFYSYPFNEQFKQAYSIYTTIHKLVKDPQDNFPHIIFKLKSGKRMLGYSKLLAKDILFSADVYEKGQSCGKINSIYFKMKKDSVGIYGRANIFLWFGLFKSIGFALREIPPGCMDLSKITKIPPTIEYYEQSKFLFRAHIYHGRFEPCDDIEGNCKISISVHIGAKSTSSSIIEKTICPVWKETLILDNVYFSGEPAYYKNQPIPVVVQIWNHRSNNLKTLMGRIFCKPEVYLAHELLGNSHPPALKWYKVALGNNTKGEILAIFELIEKKDQQSVVDSKLVKNIPNYIQPKTVKYRLEVLFWGIRNASHKNLPKVDHPKVIVNCGEAVLESQALKNSLNFPNFSKFPAFSTVEIPQNVIFAPPLVIRLFNSKSHGKFQYIGSHTIKNVQEVKVRLVRTDDWMQIGSQISEKQPKKVSFSFSPNYHRKEYCTDNECDTSEMTPLIQNLSLKQQDVSETIEPLFAQKVKQKLSEFASRFGYRQQSVEYQPLKMDAKLIKHPDLNEKYFDWWTKYFDCTDDISNKKSRGNITGEKIRHEGQQTELKKRKKKISKLEVYPCELEKLPIFDGFNDVLRTFDISKRERRIFSAEPKHIVGKFKGAIAVYEHFDDDYVTKTGMDPKWGYFGSLSDEIVDLTVRVYVVRAYQLHNPRRMGNLETYIEIETPSLTITDKDKLISQDYEPVFGKHFEFSVSLHHDYFIMIRVMNGRQLIGETKIDIENRYYSMHRGTCGLQELYHTNGYNAWRDIYRPTEILEWLCLTYNLQSPKYEVDSVKVAKRTFFTSQKKGDKRECLALSVLRNWHTIPIVGCHLLKEHVETRSLFNNSEPGIEQGKLEMWVDMFPKYVGNFIPPPVDISPRAPDEFELRVILWSTSRTYSLLANDFYHQYCDLFVKAWIEGKEDMQQTDVHFRSWIGDGLFNWRFIYQFAYHREGFITNLKKQGKLETKAKIPPVLYLQLWDNSRICPNEYLGSLSLDLHRIPEPSIKLFGGSISNPIKNKRTIDLFQKRHIRGWWEFTTPIKSGSSKSEIVIARADLEMVLLRLEDAEKNPAGYGRSGPLALPKPMRTGDLILRGAL</sequence>
<dbReference type="InterPro" id="IPR000008">
    <property type="entry name" value="C2_dom"/>
</dbReference>
<keyword evidence="8" id="KW-1185">Reference proteome</keyword>
<evidence type="ECO:0000256" key="1">
    <source>
        <dbReference type="ARBA" id="ARBA00004167"/>
    </source>
</evidence>
<dbReference type="KEGG" id="clec:106664295"/>
<dbReference type="SMART" id="SM01202">
    <property type="entry name" value="FerI"/>
    <property type="match status" value="1"/>
</dbReference>
<organism evidence="7 8">
    <name type="scientific">Cimex lectularius</name>
    <name type="common">Bed bug</name>
    <name type="synonym">Acanthia lectularia</name>
    <dbReference type="NCBI Taxonomy" id="79782"/>
    <lineage>
        <taxon>Eukaryota</taxon>
        <taxon>Metazoa</taxon>
        <taxon>Ecdysozoa</taxon>
        <taxon>Arthropoda</taxon>
        <taxon>Hexapoda</taxon>
        <taxon>Insecta</taxon>
        <taxon>Pterygota</taxon>
        <taxon>Neoptera</taxon>
        <taxon>Paraneoptera</taxon>
        <taxon>Hemiptera</taxon>
        <taxon>Heteroptera</taxon>
        <taxon>Panheteroptera</taxon>
        <taxon>Cimicomorpha</taxon>
        <taxon>Cimicidae</taxon>
        <taxon>Cimex</taxon>
    </lineage>
</organism>
<dbReference type="CDD" id="cd04037">
    <property type="entry name" value="C2E_Ferlin"/>
    <property type="match status" value="1"/>
</dbReference>
<feature type="domain" description="C2" evidence="6">
    <location>
        <begin position="2"/>
        <end position="123"/>
    </location>
</feature>
<dbReference type="PANTHER" id="PTHR12546">
    <property type="entry name" value="FER-1-LIKE"/>
    <property type="match status" value="1"/>
</dbReference>
<dbReference type="SMART" id="SM01201">
    <property type="entry name" value="FerB"/>
    <property type="match status" value="1"/>
</dbReference>
<dbReference type="CDD" id="cd08374">
    <property type="entry name" value="C2F_Ferlin"/>
    <property type="match status" value="1"/>
</dbReference>
<dbReference type="Proteomes" id="UP000494040">
    <property type="component" value="Unassembled WGS sequence"/>
</dbReference>
<keyword evidence="3" id="KW-0677">Repeat</keyword>
<dbReference type="InterPro" id="IPR037721">
    <property type="entry name" value="Ferlin"/>
</dbReference>
<dbReference type="Pfam" id="PF08150">
    <property type="entry name" value="FerB"/>
    <property type="match status" value="1"/>
</dbReference>
<dbReference type="GO" id="GO:0016020">
    <property type="term" value="C:membrane"/>
    <property type="evidence" value="ECO:0007669"/>
    <property type="project" value="UniProtKB-SubCell"/>
</dbReference>
<feature type="domain" description="C2" evidence="6">
    <location>
        <begin position="788"/>
        <end position="913"/>
    </location>
</feature>
<dbReference type="OrthoDB" id="10059618at2759"/>
<dbReference type="InterPro" id="IPR012561">
    <property type="entry name" value="Ferlin_B-domain"/>
</dbReference>
<dbReference type="SMART" id="SM00239">
    <property type="entry name" value="C2"/>
    <property type="match status" value="4"/>
</dbReference>
<dbReference type="Gene3D" id="2.60.40.150">
    <property type="entry name" value="C2 domain"/>
    <property type="match status" value="4"/>
</dbReference>
<evidence type="ECO:0000256" key="3">
    <source>
        <dbReference type="ARBA" id="ARBA00022737"/>
    </source>
</evidence>